<dbReference type="RefSeq" id="WP_398712092.1">
    <property type="nucleotide sequence ID" value="NZ_JBIRUI010000015.1"/>
</dbReference>
<dbReference type="Proteomes" id="UP001611339">
    <property type="component" value="Unassembled WGS sequence"/>
</dbReference>
<dbReference type="EMBL" id="JBIRUI010000015">
    <property type="protein sequence ID" value="MFI1717529.1"/>
    <property type="molecule type" value="Genomic_DNA"/>
</dbReference>
<organism evidence="4 5">
    <name type="scientific">Streptomyces litmocidini</name>
    <dbReference type="NCBI Taxonomy" id="67318"/>
    <lineage>
        <taxon>Bacteria</taxon>
        <taxon>Bacillati</taxon>
        <taxon>Actinomycetota</taxon>
        <taxon>Actinomycetes</taxon>
        <taxon>Kitasatosporales</taxon>
        <taxon>Streptomycetaceae</taxon>
        <taxon>Streptomyces</taxon>
    </lineage>
</organism>
<sequence>MLPGEEGDNAEHSRARSRVERAFARMKHYKILRDCRRRGHGLHHAVQAVAHLHNLAMTARPGRLETGPDLSGPDLLQRASAVCTRQRTDAVRTVPSPAGLP</sequence>
<keyword evidence="5" id="KW-1185">Reference proteome</keyword>
<evidence type="ECO:0000256" key="1">
    <source>
        <dbReference type="ARBA" id="ARBA00001968"/>
    </source>
</evidence>
<feature type="domain" description="DDE Tnp4" evidence="3">
    <location>
        <begin position="5"/>
        <end position="54"/>
    </location>
</feature>
<evidence type="ECO:0000313" key="5">
    <source>
        <dbReference type="Proteomes" id="UP001611339"/>
    </source>
</evidence>
<keyword evidence="2" id="KW-0479">Metal-binding</keyword>
<gene>
    <name evidence="4" type="ORF">ACH407_28680</name>
</gene>
<evidence type="ECO:0000259" key="3">
    <source>
        <dbReference type="Pfam" id="PF13359"/>
    </source>
</evidence>
<dbReference type="Pfam" id="PF13359">
    <property type="entry name" value="DDE_Tnp_4"/>
    <property type="match status" value="1"/>
</dbReference>
<comment type="caution">
    <text evidence="4">The sequence shown here is derived from an EMBL/GenBank/DDBJ whole genome shotgun (WGS) entry which is preliminary data.</text>
</comment>
<accession>A0ABW7UG99</accession>
<protein>
    <submittedName>
        <fullName evidence="4">Transposase family protein</fullName>
    </submittedName>
</protein>
<evidence type="ECO:0000313" key="4">
    <source>
        <dbReference type="EMBL" id="MFI1717529.1"/>
    </source>
</evidence>
<comment type="cofactor">
    <cofactor evidence="1">
        <name>a divalent metal cation</name>
        <dbReference type="ChEBI" id="CHEBI:60240"/>
    </cofactor>
</comment>
<dbReference type="InterPro" id="IPR027806">
    <property type="entry name" value="HARBI1_dom"/>
</dbReference>
<evidence type="ECO:0000256" key="2">
    <source>
        <dbReference type="ARBA" id="ARBA00022723"/>
    </source>
</evidence>
<proteinExistence type="predicted"/>
<reference evidence="4 5" key="1">
    <citation type="submission" date="2024-10" db="EMBL/GenBank/DDBJ databases">
        <title>The Natural Products Discovery Center: Release of the First 8490 Sequenced Strains for Exploring Actinobacteria Biosynthetic Diversity.</title>
        <authorList>
            <person name="Kalkreuter E."/>
            <person name="Kautsar S.A."/>
            <person name="Yang D."/>
            <person name="Bader C.D."/>
            <person name="Teijaro C.N."/>
            <person name="Fluegel L."/>
            <person name="Davis C.M."/>
            <person name="Simpson J.R."/>
            <person name="Lauterbach L."/>
            <person name="Steele A.D."/>
            <person name="Gui C."/>
            <person name="Meng S."/>
            <person name="Li G."/>
            <person name="Viehrig K."/>
            <person name="Ye F."/>
            <person name="Su P."/>
            <person name="Kiefer A.F."/>
            <person name="Nichols A."/>
            <person name="Cepeda A.J."/>
            <person name="Yan W."/>
            <person name="Fan B."/>
            <person name="Jiang Y."/>
            <person name="Adhikari A."/>
            <person name="Zheng C.-J."/>
            <person name="Schuster L."/>
            <person name="Cowan T.M."/>
            <person name="Smanski M.J."/>
            <person name="Chevrette M.G."/>
            <person name="De Carvalho L.P.S."/>
            <person name="Shen B."/>
        </authorList>
    </citation>
    <scope>NUCLEOTIDE SEQUENCE [LARGE SCALE GENOMIC DNA]</scope>
    <source>
        <strain evidence="4 5">NPDC020602</strain>
    </source>
</reference>
<name>A0ABW7UG99_9ACTN</name>